<evidence type="ECO:0000313" key="2">
    <source>
        <dbReference type="Proteomes" id="UP000002938"/>
    </source>
</evidence>
<dbReference type="Proteomes" id="UP000002938">
    <property type="component" value="Unassembled WGS sequence"/>
</dbReference>
<proteinExistence type="predicted"/>
<name>A0ABP2I024_9FIRM</name>
<dbReference type="RefSeq" id="WP_006785126.1">
    <property type="nucleotide sequence ID" value="NZ_ADMN01000090.1"/>
</dbReference>
<organism evidence="1 2">
    <name type="scientific">Turicibacter sanguinis PC909</name>
    <dbReference type="NCBI Taxonomy" id="702450"/>
    <lineage>
        <taxon>Bacteria</taxon>
        <taxon>Bacillati</taxon>
        <taxon>Bacillota</taxon>
        <taxon>Erysipelotrichia</taxon>
        <taxon>Erysipelotrichales</taxon>
        <taxon>Turicibacteraceae</taxon>
        <taxon>Turicibacter</taxon>
    </lineage>
</organism>
<comment type="caution">
    <text evidence="1">The sequence shown here is derived from an EMBL/GenBank/DDBJ whole genome shotgun (WGS) entry which is preliminary data.</text>
</comment>
<keyword evidence="2" id="KW-1185">Reference proteome</keyword>
<evidence type="ECO:0000313" key="1">
    <source>
        <dbReference type="EMBL" id="EFF63309.1"/>
    </source>
</evidence>
<protein>
    <submittedName>
        <fullName evidence="1">Conserved domain protein</fullName>
    </submittedName>
</protein>
<gene>
    <name evidence="1" type="ORF">CUW_2717</name>
</gene>
<accession>A0ABP2I024</accession>
<reference evidence="1 2" key="1">
    <citation type="journal article" date="2011" name="J. Bacteriol.">
        <title>Draft Genome Sequence of Turicibacter sanguinis PC909, Isolated from Human Feces.</title>
        <authorList>
            <person name="Cuiv P.O."/>
            <person name="Klaassens E.S."/>
            <person name="Durkin A.S."/>
            <person name="Harkins D.M."/>
            <person name="Foster L."/>
            <person name="McCorrison J."/>
            <person name="Torralba M."/>
            <person name="Nelson K.E."/>
            <person name="Morrison M."/>
        </authorList>
    </citation>
    <scope>NUCLEOTIDE SEQUENCE [LARGE SCALE GENOMIC DNA]</scope>
    <source>
        <strain evidence="1 2">PC909</strain>
    </source>
</reference>
<dbReference type="EMBL" id="ADMN01000090">
    <property type="protein sequence ID" value="EFF63309.1"/>
    <property type="molecule type" value="Genomic_DNA"/>
</dbReference>
<sequence length="92" mass="10625">MWEHTQEGVARKFETRGKEEVIVEIKTKQGIAVIKYPNYEQVICGIRDNKVKIWNDLLFDPVTYHQIKSQMTALCVKKETASNKNATKTSLI</sequence>